<evidence type="ECO:0000256" key="1">
    <source>
        <dbReference type="SAM" id="SignalP"/>
    </source>
</evidence>
<dbReference type="Gene3D" id="3.40.50.1820">
    <property type="entry name" value="alpha/beta hydrolase"/>
    <property type="match status" value="1"/>
</dbReference>
<dbReference type="RefSeq" id="WP_145434690.1">
    <property type="nucleotide sequence ID" value="NZ_CP036339.1"/>
</dbReference>
<dbReference type="Proteomes" id="UP000317909">
    <property type="component" value="Chromosome"/>
</dbReference>
<keyword evidence="1" id="KW-0732">Signal</keyword>
<feature type="signal peptide" evidence="1">
    <location>
        <begin position="1"/>
        <end position="27"/>
    </location>
</feature>
<reference evidence="2 3" key="1">
    <citation type="submission" date="2019-02" db="EMBL/GenBank/DDBJ databases">
        <title>Deep-cultivation of Planctomycetes and their phenomic and genomic characterization uncovers novel biology.</title>
        <authorList>
            <person name="Wiegand S."/>
            <person name="Jogler M."/>
            <person name="Boedeker C."/>
            <person name="Pinto D."/>
            <person name="Vollmers J."/>
            <person name="Rivas-Marin E."/>
            <person name="Kohn T."/>
            <person name="Peeters S.H."/>
            <person name="Heuer A."/>
            <person name="Rast P."/>
            <person name="Oberbeckmann S."/>
            <person name="Bunk B."/>
            <person name="Jeske O."/>
            <person name="Meyerdierks A."/>
            <person name="Storesund J.E."/>
            <person name="Kallscheuer N."/>
            <person name="Luecker S."/>
            <person name="Lage O.M."/>
            <person name="Pohl T."/>
            <person name="Merkel B.J."/>
            <person name="Hornburger P."/>
            <person name="Mueller R.-W."/>
            <person name="Bruemmer F."/>
            <person name="Labrenz M."/>
            <person name="Spormann A.M."/>
            <person name="Op den Camp H."/>
            <person name="Overmann J."/>
            <person name="Amann R."/>
            <person name="Jetten M.S.M."/>
            <person name="Mascher T."/>
            <person name="Medema M.H."/>
            <person name="Devos D.P."/>
            <person name="Kaster A.-K."/>
            <person name="Ovreas L."/>
            <person name="Rohde M."/>
            <person name="Galperin M.Y."/>
            <person name="Jogler C."/>
        </authorList>
    </citation>
    <scope>NUCLEOTIDE SEQUENCE [LARGE SCALE GENOMIC DNA]</scope>
    <source>
        <strain evidence="2 3">I41</strain>
    </source>
</reference>
<evidence type="ECO:0000313" key="3">
    <source>
        <dbReference type="Proteomes" id="UP000317909"/>
    </source>
</evidence>
<dbReference type="EMBL" id="CP036339">
    <property type="protein sequence ID" value="QDT74983.1"/>
    <property type="molecule type" value="Genomic_DNA"/>
</dbReference>
<sequence length="321" mass="35022" precursor="true">MKSPVRRNLRTAVLLLLAMGASRSAVAQQTRAKAPPPVDVTLTTKDGVQLRATYYASTAGPQAVPVVMLHDFNETRAVFDPLARSLQNPPTPENPSVPQIASRAVLAVDLRGHGGSKSVQAGNAAPIELEANRLQQADFLAMVDLDMEAVRSFLVEQNDAGNLNLNSLGLVGSGMGANVAILWAAKDWSAPPLPVRKQGQDVKALVLLSPRWNFKGLMLREPLRFPPIQRQLSVLLAYGAEDKAVADDCKAIEKILSKHHPEPPADRVEQMKDFYVFAPETNLQGTKLLTSDAFGIGLQIFNFLETRLGRQAFPYSVRKYP</sequence>
<feature type="chain" id="PRO_5022243761" evidence="1">
    <location>
        <begin position="28"/>
        <end position="321"/>
    </location>
</feature>
<dbReference type="OrthoDB" id="282214at2"/>
<dbReference type="AlphaFoldDB" id="A0A517U2Z7"/>
<dbReference type="KEGG" id="llh:I41_41890"/>
<dbReference type="SUPFAM" id="SSF53474">
    <property type="entry name" value="alpha/beta-Hydrolases"/>
    <property type="match status" value="1"/>
</dbReference>
<accession>A0A517U2Z7</accession>
<dbReference type="InterPro" id="IPR029058">
    <property type="entry name" value="AB_hydrolase_fold"/>
</dbReference>
<keyword evidence="2" id="KW-0378">Hydrolase</keyword>
<proteinExistence type="predicted"/>
<dbReference type="GO" id="GO:0016787">
    <property type="term" value="F:hydrolase activity"/>
    <property type="evidence" value="ECO:0007669"/>
    <property type="project" value="UniProtKB-KW"/>
</dbReference>
<gene>
    <name evidence="2" type="ORF">I41_41890</name>
</gene>
<keyword evidence="3" id="KW-1185">Reference proteome</keyword>
<name>A0A517U2Z7_9BACT</name>
<organism evidence="2 3">
    <name type="scientific">Lacipirellula limnantheis</name>
    <dbReference type="NCBI Taxonomy" id="2528024"/>
    <lineage>
        <taxon>Bacteria</taxon>
        <taxon>Pseudomonadati</taxon>
        <taxon>Planctomycetota</taxon>
        <taxon>Planctomycetia</taxon>
        <taxon>Pirellulales</taxon>
        <taxon>Lacipirellulaceae</taxon>
        <taxon>Lacipirellula</taxon>
    </lineage>
</organism>
<protein>
    <submittedName>
        <fullName evidence="2">Alpha/beta hydrolase family protein</fullName>
    </submittedName>
</protein>
<evidence type="ECO:0000313" key="2">
    <source>
        <dbReference type="EMBL" id="QDT74983.1"/>
    </source>
</evidence>